<gene>
    <name evidence="7" type="ORF">KC207_11820</name>
</gene>
<keyword evidence="2 5" id="KW-0812">Transmembrane</keyword>
<evidence type="ECO:0000256" key="1">
    <source>
        <dbReference type="ARBA" id="ARBA00004651"/>
    </source>
</evidence>
<feature type="transmembrane region" description="Helical" evidence="5">
    <location>
        <begin position="254"/>
        <end position="274"/>
    </location>
</feature>
<keyword evidence="3 5" id="KW-1133">Transmembrane helix</keyword>
<feature type="transmembrane region" description="Helical" evidence="5">
    <location>
        <begin position="214"/>
        <end position="234"/>
    </location>
</feature>
<evidence type="ECO:0000256" key="2">
    <source>
        <dbReference type="ARBA" id="ARBA00022692"/>
    </source>
</evidence>
<sequence>MDRDVVAAGAWRQLSLIAGVQVLVLACWFAASAVSPALREEWGVTSVQSALLTVAVQLGFVVGAVASAVLNLADRFPAHRIVGTAAIGAAASTAAIALFVDGLAAAVALRLLTGIFLAGVYPVGMKLMTSWFVRGRGFALGVLIASLTLGSALPQLMTSVATLPWRGVLLAAASTAAVGALVAVLTLRPGPYATAAPPLAPGYVVTLFRQRGPLLANLGYFGHMWELYAMWTWVPAFLTASVLADTGTEPSRTVVGLTAFTVIGVAGVAGCLVAGRLGDRIGRARVAGWAMRASATCCVLAALVYGAPLWLVLPVLLAWGVTVIADSGLFSSCVADVVDPRYVGTALTTQTAIGFLLTIVTINAVPVVVDLVGWRVAVAMLAVGPVAGAVAMQRLDVMLRAEEPATAR</sequence>
<dbReference type="InterPro" id="IPR020846">
    <property type="entry name" value="MFS_dom"/>
</dbReference>
<dbReference type="PROSITE" id="PS50850">
    <property type="entry name" value="MFS"/>
    <property type="match status" value="1"/>
</dbReference>
<comment type="subcellular location">
    <subcellularLocation>
        <location evidence="1">Cell membrane</location>
        <topology evidence="1">Multi-pass membrane protein</topology>
    </subcellularLocation>
</comment>
<feature type="transmembrane region" description="Helical" evidence="5">
    <location>
        <begin position="311"/>
        <end position="330"/>
    </location>
</feature>
<feature type="domain" description="Major facilitator superfamily (MFS) profile" evidence="6">
    <location>
        <begin position="1"/>
        <end position="400"/>
    </location>
</feature>
<dbReference type="InterPro" id="IPR036259">
    <property type="entry name" value="MFS_trans_sf"/>
</dbReference>
<dbReference type="RefSeq" id="WP_211603276.1">
    <property type="nucleotide sequence ID" value="NZ_JAGSNF010000017.1"/>
</dbReference>
<dbReference type="PROSITE" id="PS51257">
    <property type="entry name" value="PROKAR_LIPOPROTEIN"/>
    <property type="match status" value="1"/>
</dbReference>
<dbReference type="PANTHER" id="PTHR23521">
    <property type="entry name" value="TRANSPORTER MFS SUPERFAMILY"/>
    <property type="match status" value="1"/>
</dbReference>
<dbReference type="Proteomes" id="UP000677016">
    <property type="component" value="Unassembled WGS sequence"/>
</dbReference>
<feature type="transmembrane region" description="Helical" evidence="5">
    <location>
        <begin position="371"/>
        <end position="392"/>
    </location>
</feature>
<keyword evidence="4 5" id="KW-0472">Membrane</keyword>
<dbReference type="GO" id="GO:0005886">
    <property type="term" value="C:plasma membrane"/>
    <property type="evidence" value="ECO:0007669"/>
    <property type="project" value="UniProtKB-SubCell"/>
</dbReference>
<dbReference type="EMBL" id="JAGSNF010000017">
    <property type="protein sequence ID" value="MBR7743977.1"/>
    <property type="molecule type" value="Genomic_DNA"/>
</dbReference>
<feature type="transmembrane region" description="Helical" evidence="5">
    <location>
        <begin position="137"/>
        <end position="157"/>
    </location>
</feature>
<dbReference type="Pfam" id="PF07690">
    <property type="entry name" value="MFS_1"/>
    <property type="match status" value="1"/>
</dbReference>
<protein>
    <submittedName>
        <fullName evidence="7">MFS transporter</fullName>
    </submittedName>
</protein>
<dbReference type="SUPFAM" id="SSF103473">
    <property type="entry name" value="MFS general substrate transporter"/>
    <property type="match status" value="1"/>
</dbReference>
<evidence type="ECO:0000313" key="8">
    <source>
        <dbReference type="Proteomes" id="UP000677016"/>
    </source>
</evidence>
<organism evidence="7 8">
    <name type="scientific">Phycicoccus avicenniae</name>
    <dbReference type="NCBI Taxonomy" id="2828860"/>
    <lineage>
        <taxon>Bacteria</taxon>
        <taxon>Bacillati</taxon>
        <taxon>Actinomycetota</taxon>
        <taxon>Actinomycetes</taxon>
        <taxon>Micrococcales</taxon>
        <taxon>Intrasporangiaceae</taxon>
        <taxon>Phycicoccus</taxon>
    </lineage>
</organism>
<dbReference type="GO" id="GO:0022857">
    <property type="term" value="F:transmembrane transporter activity"/>
    <property type="evidence" value="ECO:0007669"/>
    <property type="project" value="InterPro"/>
</dbReference>
<dbReference type="AlphaFoldDB" id="A0A941I0D5"/>
<feature type="transmembrane region" description="Helical" evidence="5">
    <location>
        <begin position="342"/>
        <end position="365"/>
    </location>
</feature>
<keyword evidence="8" id="KW-1185">Reference proteome</keyword>
<name>A0A941I0D5_9MICO</name>
<comment type="caution">
    <text evidence="7">The sequence shown here is derived from an EMBL/GenBank/DDBJ whole genome shotgun (WGS) entry which is preliminary data.</text>
</comment>
<dbReference type="InterPro" id="IPR011701">
    <property type="entry name" value="MFS"/>
</dbReference>
<evidence type="ECO:0000313" key="7">
    <source>
        <dbReference type="EMBL" id="MBR7743977.1"/>
    </source>
</evidence>
<feature type="transmembrane region" description="Helical" evidence="5">
    <location>
        <begin position="16"/>
        <end position="38"/>
    </location>
</feature>
<feature type="transmembrane region" description="Helical" evidence="5">
    <location>
        <begin position="163"/>
        <end position="187"/>
    </location>
</feature>
<feature type="transmembrane region" description="Helical" evidence="5">
    <location>
        <begin position="106"/>
        <end position="125"/>
    </location>
</feature>
<dbReference type="Gene3D" id="1.20.1250.20">
    <property type="entry name" value="MFS general substrate transporter like domains"/>
    <property type="match status" value="2"/>
</dbReference>
<reference evidence="7" key="1">
    <citation type="submission" date="2021-04" db="EMBL/GenBank/DDBJ databases">
        <title>Phycicoccus avicenniae sp. nov., a novel endophytic actinomycetes isolated from branch of Avicennia mariana.</title>
        <authorList>
            <person name="Tuo L."/>
        </authorList>
    </citation>
    <scope>NUCLEOTIDE SEQUENCE</scope>
    <source>
        <strain evidence="7">BSK3Z-2</strain>
    </source>
</reference>
<dbReference type="PANTHER" id="PTHR23521:SF3">
    <property type="entry name" value="MFS TRANSPORTER"/>
    <property type="match status" value="1"/>
</dbReference>
<evidence type="ECO:0000256" key="4">
    <source>
        <dbReference type="ARBA" id="ARBA00023136"/>
    </source>
</evidence>
<feature type="transmembrane region" description="Helical" evidence="5">
    <location>
        <begin position="81"/>
        <end position="100"/>
    </location>
</feature>
<evidence type="ECO:0000256" key="5">
    <source>
        <dbReference type="SAM" id="Phobius"/>
    </source>
</evidence>
<evidence type="ECO:0000256" key="3">
    <source>
        <dbReference type="ARBA" id="ARBA00022989"/>
    </source>
</evidence>
<feature type="transmembrane region" description="Helical" evidence="5">
    <location>
        <begin position="50"/>
        <end position="69"/>
    </location>
</feature>
<accession>A0A941I0D5</accession>
<proteinExistence type="predicted"/>
<evidence type="ECO:0000259" key="6">
    <source>
        <dbReference type="PROSITE" id="PS50850"/>
    </source>
</evidence>